<dbReference type="EMBL" id="RWGY01000039">
    <property type="protein sequence ID" value="TVU08030.1"/>
    <property type="molecule type" value="Genomic_DNA"/>
</dbReference>
<protein>
    <submittedName>
        <fullName evidence="2">Uncharacterized protein</fullName>
    </submittedName>
</protein>
<dbReference type="GO" id="GO:0080043">
    <property type="term" value="F:quercetin 3-O-glucosyltransferase activity"/>
    <property type="evidence" value="ECO:0007669"/>
    <property type="project" value="TreeGrafter"/>
</dbReference>
<dbReference type="SUPFAM" id="SSF53756">
    <property type="entry name" value="UDP-Glycosyltransferase/glycogen phosphorylase"/>
    <property type="match status" value="1"/>
</dbReference>
<keyword evidence="3" id="KW-1185">Reference proteome</keyword>
<dbReference type="PANTHER" id="PTHR11926:SF1050">
    <property type="entry name" value="GLYCOSYLTRANSFERASE"/>
    <property type="match status" value="1"/>
</dbReference>
<accession>A0A5J9T9E3</accession>
<name>A0A5J9T9E3_9POAL</name>
<reference evidence="2 3" key="1">
    <citation type="journal article" date="2019" name="Sci. Rep.">
        <title>A high-quality genome of Eragrostis curvula grass provides insights into Poaceae evolution and supports new strategies to enhance forage quality.</title>
        <authorList>
            <person name="Carballo J."/>
            <person name="Santos B.A.C.M."/>
            <person name="Zappacosta D."/>
            <person name="Garbus I."/>
            <person name="Selva J.P."/>
            <person name="Gallo C.A."/>
            <person name="Diaz A."/>
            <person name="Albertini E."/>
            <person name="Caccamo M."/>
            <person name="Echenique V."/>
        </authorList>
    </citation>
    <scope>NUCLEOTIDE SEQUENCE [LARGE SCALE GENOMIC DNA]</scope>
    <source>
        <strain evidence="3">cv. Victoria</strain>
        <tissue evidence="2">Leaf</tissue>
    </source>
</reference>
<dbReference type="OrthoDB" id="5835829at2759"/>
<dbReference type="AlphaFoldDB" id="A0A5J9T9E3"/>
<dbReference type="Gene3D" id="3.40.50.2000">
    <property type="entry name" value="Glycogen Phosphorylase B"/>
    <property type="match status" value="2"/>
</dbReference>
<dbReference type="Proteomes" id="UP000324897">
    <property type="component" value="Chromosome 3"/>
</dbReference>
<dbReference type="Gramene" id="TVU08030">
    <property type="protein sequence ID" value="TVU08030"/>
    <property type="gene ID" value="EJB05_41414"/>
</dbReference>
<evidence type="ECO:0000313" key="2">
    <source>
        <dbReference type="EMBL" id="TVU08030.1"/>
    </source>
</evidence>
<proteinExistence type="inferred from homology"/>
<sequence length="198" mass="21662">MASPQQQQHFLFVTDPMQSHVNPARRLAARVAAALPNARVTFSTAVSGHRQMFPHLTSPDGEVIQGLVSYIPYSDGFDGGFSPGEDARGRGAPATVFAVYYYYFHGHGEALHYVANSDTDPEDDASVHLPGLPPLKPDALPCFASMASPGSRHYLTLDMLRDIFFAPDEHMPTVLVDTFDALEYEALRALPQFDLVAV</sequence>
<evidence type="ECO:0000313" key="3">
    <source>
        <dbReference type="Proteomes" id="UP000324897"/>
    </source>
</evidence>
<dbReference type="PANTHER" id="PTHR11926">
    <property type="entry name" value="GLUCOSYL/GLUCURONOSYL TRANSFERASES"/>
    <property type="match status" value="1"/>
</dbReference>
<organism evidence="2 3">
    <name type="scientific">Eragrostis curvula</name>
    <name type="common">weeping love grass</name>
    <dbReference type="NCBI Taxonomy" id="38414"/>
    <lineage>
        <taxon>Eukaryota</taxon>
        <taxon>Viridiplantae</taxon>
        <taxon>Streptophyta</taxon>
        <taxon>Embryophyta</taxon>
        <taxon>Tracheophyta</taxon>
        <taxon>Spermatophyta</taxon>
        <taxon>Magnoliopsida</taxon>
        <taxon>Liliopsida</taxon>
        <taxon>Poales</taxon>
        <taxon>Poaceae</taxon>
        <taxon>PACMAD clade</taxon>
        <taxon>Chloridoideae</taxon>
        <taxon>Eragrostideae</taxon>
        <taxon>Eragrostidinae</taxon>
        <taxon>Eragrostis</taxon>
    </lineage>
</organism>
<evidence type="ECO:0000256" key="1">
    <source>
        <dbReference type="ARBA" id="ARBA00009995"/>
    </source>
</evidence>
<gene>
    <name evidence="2" type="ORF">EJB05_41414</name>
</gene>
<comment type="caution">
    <text evidence="2">The sequence shown here is derived from an EMBL/GenBank/DDBJ whole genome shotgun (WGS) entry which is preliminary data.</text>
</comment>
<feature type="non-terminal residue" evidence="2">
    <location>
        <position position="1"/>
    </location>
</feature>
<comment type="similarity">
    <text evidence="1">Belongs to the UDP-glycosyltransferase family.</text>
</comment>
<dbReference type="GO" id="GO:0080044">
    <property type="term" value="F:quercetin 7-O-glucosyltransferase activity"/>
    <property type="evidence" value="ECO:0007669"/>
    <property type="project" value="TreeGrafter"/>
</dbReference>